<evidence type="ECO:0000313" key="4">
    <source>
        <dbReference type="EMBL" id="GGZ52056.1"/>
    </source>
</evidence>
<dbReference type="AlphaFoldDB" id="A0A8H9I703"/>
<reference evidence="4" key="1">
    <citation type="journal article" date="2014" name="Int. J. Syst. Evol. Microbiol.">
        <title>Complete genome sequence of Corynebacterium casei LMG S-19264T (=DSM 44701T), isolated from a smear-ripened cheese.</title>
        <authorList>
            <consortium name="US DOE Joint Genome Institute (JGI-PGF)"/>
            <person name="Walter F."/>
            <person name="Albersmeier A."/>
            <person name="Kalinowski J."/>
            <person name="Ruckert C."/>
        </authorList>
    </citation>
    <scope>NUCLEOTIDE SEQUENCE</scope>
    <source>
        <strain evidence="4">KCTC 32337</strain>
    </source>
</reference>
<dbReference type="PANTHER" id="PTHR42951:SF4">
    <property type="entry name" value="ACYL-COENZYME A THIOESTERASE MBLAC2"/>
    <property type="match status" value="1"/>
</dbReference>
<gene>
    <name evidence="4" type="ORF">GCM10011274_07570</name>
</gene>
<sequence>MLGLMFIALSCSLKAIADDRFANVKINSQSVNGSTYMLTGAGGNIGVSAGKDGILIIDDQFAPLADKIAKALSDIATQPTKYVINTHYHGDHTGSNAYFKEVQDSTIFAHDNVRKRLKANKAHTHAALPVVTYGQGLTFHFNDDTIKVTHLPAGHTDSDSVVYFEKANVLHAGDLFFQGRFPYIDLEGGGTVSGYISNVAAVLEMIDSDTRIIPGHGKLTDKSAYQASLEMMQQTAKYVADKKSDGASLAVVLKDGLDKRWKDWAWNFITEEKWITTLYNGQ</sequence>
<dbReference type="RefSeq" id="WP_191865482.1">
    <property type="nucleotide sequence ID" value="NZ_BMZC01000002.1"/>
</dbReference>
<dbReference type="SUPFAM" id="SSF56281">
    <property type="entry name" value="Metallo-hydrolase/oxidoreductase"/>
    <property type="match status" value="1"/>
</dbReference>
<dbReference type="SMART" id="SM00849">
    <property type="entry name" value="Lactamase_B"/>
    <property type="match status" value="1"/>
</dbReference>
<feature type="signal peptide" evidence="2">
    <location>
        <begin position="1"/>
        <end position="17"/>
    </location>
</feature>
<dbReference type="Proteomes" id="UP000622604">
    <property type="component" value="Unassembled WGS sequence"/>
</dbReference>
<dbReference type="CDD" id="cd16282">
    <property type="entry name" value="metallo-hydrolase-like_MBL-fold"/>
    <property type="match status" value="1"/>
</dbReference>
<evidence type="ECO:0000256" key="2">
    <source>
        <dbReference type="SAM" id="SignalP"/>
    </source>
</evidence>
<organism evidence="4 5">
    <name type="scientific">Paraglaciecola chathamensis</name>
    <dbReference type="NCBI Taxonomy" id="368405"/>
    <lineage>
        <taxon>Bacteria</taxon>
        <taxon>Pseudomonadati</taxon>
        <taxon>Pseudomonadota</taxon>
        <taxon>Gammaproteobacteria</taxon>
        <taxon>Alteromonadales</taxon>
        <taxon>Alteromonadaceae</taxon>
        <taxon>Paraglaciecola</taxon>
    </lineage>
</organism>
<comment type="similarity">
    <text evidence="1">Belongs to the metallo-beta-lactamase superfamily. Class-B beta-lactamase family.</text>
</comment>
<accession>A0A8H9I703</accession>
<comment type="caution">
    <text evidence="4">The sequence shown here is derived from an EMBL/GenBank/DDBJ whole genome shotgun (WGS) entry which is preliminary data.</text>
</comment>
<evidence type="ECO:0000259" key="3">
    <source>
        <dbReference type="SMART" id="SM00849"/>
    </source>
</evidence>
<dbReference type="Pfam" id="PF00753">
    <property type="entry name" value="Lactamase_B"/>
    <property type="match status" value="1"/>
</dbReference>
<feature type="domain" description="Metallo-beta-lactamase" evidence="3">
    <location>
        <begin position="42"/>
        <end position="216"/>
    </location>
</feature>
<reference evidence="4" key="2">
    <citation type="submission" date="2020-09" db="EMBL/GenBank/DDBJ databases">
        <authorList>
            <person name="Sun Q."/>
            <person name="Kim S."/>
        </authorList>
    </citation>
    <scope>NUCLEOTIDE SEQUENCE</scope>
    <source>
        <strain evidence="4">KCTC 32337</strain>
    </source>
</reference>
<name>A0A8H9I703_9ALTE</name>
<protein>
    <submittedName>
        <fullName evidence="4">Cyclase</fullName>
    </submittedName>
</protein>
<feature type="chain" id="PRO_5034218899" evidence="2">
    <location>
        <begin position="18"/>
        <end position="282"/>
    </location>
</feature>
<dbReference type="Gene3D" id="3.60.15.10">
    <property type="entry name" value="Ribonuclease Z/Hydroxyacylglutathione hydrolase-like"/>
    <property type="match status" value="1"/>
</dbReference>
<evidence type="ECO:0000256" key="1">
    <source>
        <dbReference type="ARBA" id="ARBA00005250"/>
    </source>
</evidence>
<keyword evidence="2" id="KW-0732">Signal</keyword>
<evidence type="ECO:0000313" key="5">
    <source>
        <dbReference type="Proteomes" id="UP000622604"/>
    </source>
</evidence>
<dbReference type="PANTHER" id="PTHR42951">
    <property type="entry name" value="METALLO-BETA-LACTAMASE DOMAIN-CONTAINING"/>
    <property type="match status" value="1"/>
</dbReference>
<dbReference type="InterPro" id="IPR036866">
    <property type="entry name" value="RibonucZ/Hydroxyglut_hydro"/>
</dbReference>
<dbReference type="EMBL" id="BMZC01000002">
    <property type="protein sequence ID" value="GGZ52056.1"/>
    <property type="molecule type" value="Genomic_DNA"/>
</dbReference>
<proteinExistence type="inferred from homology"/>
<dbReference type="InterPro" id="IPR050855">
    <property type="entry name" value="NDM-1-like"/>
</dbReference>
<dbReference type="GO" id="GO:0017001">
    <property type="term" value="P:antibiotic catabolic process"/>
    <property type="evidence" value="ECO:0007669"/>
    <property type="project" value="UniProtKB-ARBA"/>
</dbReference>
<dbReference type="InterPro" id="IPR001279">
    <property type="entry name" value="Metallo-B-lactamas"/>
</dbReference>